<dbReference type="Gene3D" id="1.10.10.60">
    <property type="entry name" value="Homeodomain-like"/>
    <property type="match status" value="1"/>
</dbReference>
<gene>
    <name evidence="8" type="primary">LOC111011791</name>
</gene>
<dbReference type="PANTHER" id="PTHR31314:SF113">
    <property type="entry name" value="MYB FAMILY TRANSCRIPTION FACTOR MPH1"/>
    <property type="match status" value="1"/>
</dbReference>
<organism evidence="7 8">
    <name type="scientific">Momordica charantia</name>
    <name type="common">Bitter gourd</name>
    <name type="synonym">Balsam pear</name>
    <dbReference type="NCBI Taxonomy" id="3673"/>
    <lineage>
        <taxon>Eukaryota</taxon>
        <taxon>Viridiplantae</taxon>
        <taxon>Streptophyta</taxon>
        <taxon>Embryophyta</taxon>
        <taxon>Tracheophyta</taxon>
        <taxon>Spermatophyta</taxon>
        <taxon>Magnoliopsida</taxon>
        <taxon>eudicotyledons</taxon>
        <taxon>Gunneridae</taxon>
        <taxon>Pentapetalae</taxon>
        <taxon>rosids</taxon>
        <taxon>fabids</taxon>
        <taxon>Cucurbitales</taxon>
        <taxon>Cucurbitaceae</taxon>
        <taxon>Momordiceae</taxon>
        <taxon>Momordica</taxon>
    </lineage>
</organism>
<protein>
    <submittedName>
        <fullName evidence="8">Probable transcription factor KAN3</fullName>
    </submittedName>
</protein>
<evidence type="ECO:0000256" key="1">
    <source>
        <dbReference type="ARBA" id="ARBA00004123"/>
    </source>
</evidence>
<dbReference type="PANTHER" id="PTHR31314">
    <property type="entry name" value="MYB FAMILY TRANSCRIPTION FACTOR PHL7-LIKE"/>
    <property type="match status" value="1"/>
</dbReference>
<evidence type="ECO:0000313" key="8">
    <source>
        <dbReference type="RefSeq" id="XP_022141381.1"/>
    </source>
</evidence>
<keyword evidence="4" id="KW-0539">Nucleus</keyword>
<dbReference type="Proteomes" id="UP000504603">
    <property type="component" value="Unplaced"/>
</dbReference>
<evidence type="ECO:0000313" key="7">
    <source>
        <dbReference type="Proteomes" id="UP000504603"/>
    </source>
</evidence>
<evidence type="ECO:0000256" key="5">
    <source>
        <dbReference type="SAM" id="MobiDB-lite"/>
    </source>
</evidence>
<dbReference type="RefSeq" id="XP_022141381.1">
    <property type="nucleotide sequence ID" value="XM_022285689.1"/>
</dbReference>
<keyword evidence="3" id="KW-0804">Transcription</keyword>
<dbReference type="NCBIfam" id="TIGR01557">
    <property type="entry name" value="myb_SHAQKYF"/>
    <property type="match status" value="1"/>
</dbReference>
<feature type="compositionally biased region" description="Basic and acidic residues" evidence="5">
    <location>
        <begin position="129"/>
        <end position="150"/>
    </location>
</feature>
<keyword evidence="7" id="KW-1185">Reference proteome</keyword>
<feature type="compositionally biased region" description="Low complexity" evidence="5">
    <location>
        <begin position="7"/>
        <end position="21"/>
    </location>
</feature>
<evidence type="ECO:0000256" key="2">
    <source>
        <dbReference type="ARBA" id="ARBA00023015"/>
    </source>
</evidence>
<reference evidence="8" key="1">
    <citation type="submission" date="2025-08" db="UniProtKB">
        <authorList>
            <consortium name="RefSeq"/>
        </authorList>
    </citation>
    <scope>IDENTIFICATION</scope>
    <source>
        <strain evidence="8">OHB3-1</strain>
    </source>
</reference>
<dbReference type="InterPro" id="IPR046955">
    <property type="entry name" value="PHR1-like"/>
</dbReference>
<dbReference type="InterPro" id="IPR001005">
    <property type="entry name" value="SANT/Myb"/>
</dbReference>
<dbReference type="PROSITE" id="PS51294">
    <property type="entry name" value="HTH_MYB"/>
    <property type="match status" value="1"/>
</dbReference>
<keyword evidence="2" id="KW-0805">Transcription regulation</keyword>
<dbReference type="FunFam" id="1.10.10.60:FF:000007">
    <property type="entry name" value="Two-component response regulator"/>
    <property type="match status" value="1"/>
</dbReference>
<evidence type="ECO:0000256" key="4">
    <source>
        <dbReference type="ARBA" id="ARBA00023242"/>
    </source>
</evidence>
<dbReference type="Pfam" id="PF00249">
    <property type="entry name" value="Myb_DNA-binding"/>
    <property type="match status" value="1"/>
</dbReference>
<dbReference type="GO" id="GO:0005634">
    <property type="term" value="C:nucleus"/>
    <property type="evidence" value="ECO:0007669"/>
    <property type="project" value="UniProtKB-SubCell"/>
</dbReference>
<dbReference type="GO" id="GO:0003700">
    <property type="term" value="F:DNA-binding transcription factor activity"/>
    <property type="evidence" value="ECO:0007669"/>
    <property type="project" value="InterPro"/>
</dbReference>
<accession>A0A6J1CJ05</accession>
<sequence>MTIVFRSSSASSSSNMKSFSSERIGVRQYNKSELPRLRWTPELHRYFVQTVEILGGRNQATPKRILQIMGVKGLKISHIKSHLQMYRSTELERGSSCKHVVTRQAMKQPRKGTSHSSDIRVLLSSNGRLRKEDEEFNRSHESPSNVEDRIISQQDSDYSCLVGRMSDEECTDIGEQTCDCELSLSLKPSPSPSPPPPPPMRQILERELWPLQYPNDSTTTTTSTSTSTSQLNFVRLKESPPHHHINLDLTI</sequence>
<evidence type="ECO:0000259" key="6">
    <source>
        <dbReference type="PROSITE" id="PS51294"/>
    </source>
</evidence>
<dbReference type="SUPFAM" id="SSF46689">
    <property type="entry name" value="Homeodomain-like"/>
    <property type="match status" value="1"/>
</dbReference>
<comment type="subcellular location">
    <subcellularLocation>
        <location evidence="1">Nucleus</location>
    </subcellularLocation>
</comment>
<dbReference type="OrthoDB" id="551907at2759"/>
<dbReference type="GO" id="GO:0003677">
    <property type="term" value="F:DNA binding"/>
    <property type="evidence" value="ECO:0007669"/>
    <property type="project" value="InterPro"/>
</dbReference>
<evidence type="ECO:0000256" key="3">
    <source>
        <dbReference type="ARBA" id="ARBA00023163"/>
    </source>
</evidence>
<dbReference type="AlphaFoldDB" id="A0A6J1CJ05"/>
<feature type="region of interest" description="Disordered" evidence="5">
    <location>
        <begin position="102"/>
        <end position="150"/>
    </location>
</feature>
<feature type="region of interest" description="Disordered" evidence="5">
    <location>
        <begin position="1"/>
        <end position="22"/>
    </location>
</feature>
<name>A0A6J1CJ05_MOMCH</name>
<dbReference type="InterPro" id="IPR017930">
    <property type="entry name" value="Myb_dom"/>
</dbReference>
<dbReference type="KEGG" id="mcha:111011791"/>
<proteinExistence type="predicted"/>
<feature type="domain" description="HTH myb-type" evidence="6">
    <location>
        <begin position="31"/>
        <end position="91"/>
    </location>
</feature>
<dbReference type="InterPro" id="IPR006447">
    <property type="entry name" value="Myb_dom_plants"/>
</dbReference>
<dbReference type="GeneID" id="111011791"/>
<dbReference type="InterPro" id="IPR009057">
    <property type="entry name" value="Homeodomain-like_sf"/>
</dbReference>